<proteinExistence type="predicted"/>
<keyword evidence="12" id="KW-0496">Mitochondrion</keyword>
<dbReference type="CDD" id="cd02111">
    <property type="entry name" value="eukary_SO_Moco"/>
    <property type="match status" value="1"/>
</dbReference>
<dbReference type="GO" id="GO:0005758">
    <property type="term" value="C:mitochondrial intermembrane space"/>
    <property type="evidence" value="ECO:0007669"/>
    <property type="project" value="UniProtKB-SubCell"/>
</dbReference>
<evidence type="ECO:0000256" key="1">
    <source>
        <dbReference type="ARBA" id="ARBA00001924"/>
    </source>
</evidence>
<dbReference type="SMART" id="SM01117">
    <property type="entry name" value="Cyt-b5"/>
    <property type="match status" value="1"/>
</dbReference>
<evidence type="ECO:0000313" key="15">
    <source>
        <dbReference type="EMBL" id="KAH9381506.1"/>
    </source>
</evidence>
<dbReference type="GO" id="GO:0043546">
    <property type="term" value="F:molybdopterin cofactor binding"/>
    <property type="evidence" value="ECO:0007669"/>
    <property type="project" value="TreeGrafter"/>
</dbReference>
<reference evidence="15 16" key="1">
    <citation type="journal article" date="2020" name="Cell">
        <title>Large-Scale Comparative Analyses of Tick Genomes Elucidate Their Genetic Diversity and Vector Capacities.</title>
        <authorList>
            <consortium name="Tick Genome and Microbiome Consortium (TIGMIC)"/>
            <person name="Jia N."/>
            <person name="Wang J."/>
            <person name="Shi W."/>
            <person name="Du L."/>
            <person name="Sun Y."/>
            <person name="Zhan W."/>
            <person name="Jiang J.F."/>
            <person name="Wang Q."/>
            <person name="Zhang B."/>
            <person name="Ji P."/>
            <person name="Bell-Sakyi L."/>
            <person name="Cui X.M."/>
            <person name="Yuan T.T."/>
            <person name="Jiang B.G."/>
            <person name="Yang W.F."/>
            <person name="Lam T.T."/>
            <person name="Chang Q.C."/>
            <person name="Ding S.J."/>
            <person name="Wang X.J."/>
            <person name="Zhu J.G."/>
            <person name="Ruan X.D."/>
            <person name="Zhao L."/>
            <person name="Wei J.T."/>
            <person name="Ye R.Z."/>
            <person name="Que T.C."/>
            <person name="Du C.H."/>
            <person name="Zhou Y.H."/>
            <person name="Cheng J.X."/>
            <person name="Dai P.F."/>
            <person name="Guo W.B."/>
            <person name="Han X.H."/>
            <person name="Huang E.J."/>
            <person name="Li L.F."/>
            <person name="Wei W."/>
            <person name="Gao Y.C."/>
            <person name="Liu J.Z."/>
            <person name="Shao H.Z."/>
            <person name="Wang X."/>
            <person name="Wang C.C."/>
            <person name="Yang T.C."/>
            <person name="Huo Q.B."/>
            <person name="Li W."/>
            <person name="Chen H.Y."/>
            <person name="Chen S.E."/>
            <person name="Zhou L.G."/>
            <person name="Ni X.B."/>
            <person name="Tian J.H."/>
            <person name="Sheng Y."/>
            <person name="Liu T."/>
            <person name="Pan Y.S."/>
            <person name="Xia L.Y."/>
            <person name="Li J."/>
            <person name="Zhao F."/>
            <person name="Cao W.C."/>
        </authorList>
    </citation>
    <scope>NUCLEOTIDE SEQUENCE [LARGE SCALE GENOMIC DNA]</scope>
    <source>
        <strain evidence="15">HaeL-2018</strain>
    </source>
</reference>
<dbReference type="OrthoDB" id="10051395at2759"/>
<evidence type="ECO:0000256" key="5">
    <source>
        <dbReference type="ARBA" id="ARBA00004971"/>
    </source>
</evidence>
<evidence type="ECO:0000259" key="14">
    <source>
        <dbReference type="PROSITE" id="PS50255"/>
    </source>
</evidence>
<evidence type="ECO:0000256" key="12">
    <source>
        <dbReference type="ARBA" id="ARBA00023128"/>
    </source>
</evidence>
<dbReference type="PANTHER" id="PTHR19372">
    <property type="entry name" value="SULFITE REDUCTASE"/>
    <property type="match status" value="1"/>
</dbReference>
<feature type="domain" description="Cytochrome b5 heme-binding" evidence="14">
    <location>
        <begin position="85"/>
        <end position="163"/>
    </location>
</feature>
<evidence type="ECO:0000256" key="7">
    <source>
        <dbReference type="ARBA" id="ARBA00022505"/>
    </source>
</evidence>
<comment type="cofactor">
    <cofactor evidence="1">
        <name>Mo-molybdopterin</name>
        <dbReference type="ChEBI" id="CHEBI:71302"/>
    </cofactor>
</comment>
<evidence type="ECO:0000256" key="13">
    <source>
        <dbReference type="SAM" id="MobiDB-lite"/>
    </source>
</evidence>
<dbReference type="Gene3D" id="3.90.420.10">
    <property type="entry name" value="Oxidoreductase, molybdopterin-binding domain"/>
    <property type="match status" value="1"/>
</dbReference>
<evidence type="ECO:0000313" key="16">
    <source>
        <dbReference type="Proteomes" id="UP000821853"/>
    </source>
</evidence>
<dbReference type="InterPro" id="IPR008335">
    <property type="entry name" value="Mopterin_OxRdtase_euk"/>
</dbReference>
<dbReference type="FunFam" id="3.10.120.10:FF:000007">
    <property type="entry name" value="Sulfite oxidase, mitochondrial"/>
    <property type="match status" value="1"/>
</dbReference>
<keyword evidence="11" id="KW-0408">Iron</keyword>
<comment type="subcellular location">
    <subcellularLocation>
        <location evidence="3">Mitochondrion intermembrane space</location>
    </subcellularLocation>
</comment>
<dbReference type="InterPro" id="IPR036400">
    <property type="entry name" value="Cyt_B5-like_heme/steroid_sf"/>
</dbReference>
<organism evidence="15 16">
    <name type="scientific">Haemaphysalis longicornis</name>
    <name type="common">Bush tick</name>
    <dbReference type="NCBI Taxonomy" id="44386"/>
    <lineage>
        <taxon>Eukaryota</taxon>
        <taxon>Metazoa</taxon>
        <taxon>Ecdysozoa</taxon>
        <taxon>Arthropoda</taxon>
        <taxon>Chelicerata</taxon>
        <taxon>Arachnida</taxon>
        <taxon>Acari</taxon>
        <taxon>Parasitiformes</taxon>
        <taxon>Ixodida</taxon>
        <taxon>Ixodoidea</taxon>
        <taxon>Ixodidae</taxon>
        <taxon>Haemaphysalinae</taxon>
        <taxon>Haemaphysalis</taxon>
    </lineage>
</organism>
<evidence type="ECO:0000256" key="2">
    <source>
        <dbReference type="ARBA" id="ARBA00001970"/>
    </source>
</evidence>
<dbReference type="InterPro" id="IPR018506">
    <property type="entry name" value="Cyt_B5_heme-BS"/>
</dbReference>
<evidence type="ECO:0000256" key="8">
    <source>
        <dbReference type="ARBA" id="ARBA00022617"/>
    </source>
</evidence>
<dbReference type="Pfam" id="PF00173">
    <property type="entry name" value="Cyt-b5"/>
    <property type="match status" value="1"/>
</dbReference>
<comment type="pathway">
    <text evidence="5">Energy metabolism; sulfur metabolism.</text>
</comment>
<dbReference type="VEuPathDB" id="VectorBase:HLOH_064101"/>
<dbReference type="SUPFAM" id="SSF81296">
    <property type="entry name" value="E set domains"/>
    <property type="match status" value="1"/>
</dbReference>
<dbReference type="GO" id="GO:0006790">
    <property type="term" value="P:sulfur compound metabolic process"/>
    <property type="evidence" value="ECO:0007669"/>
    <property type="project" value="TreeGrafter"/>
</dbReference>
<dbReference type="Proteomes" id="UP000821853">
    <property type="component" value="Chromosome 9"/>
</dbReference>
<keyword evidence="8" id="KW-0349">Heme</keyword>
<dbReference type="PROSITE" id="PS50255">
    <property type="entry name" value="CYTOCHROME_B5_2"/>
    <property type="match status" value="1"/>
</dbReference>
<evidence type="ECO:0000256" key="4">
    <source>
        <dbReference type="ARBA" id="ARBA00004678"/>
    </source>
</evidence>
<evidence type="ECO:0000256" key="9">
    <source>
        <dbReference type="ARBA" id="ARBA00022723"/>
    </source>
</evidence>
<dbReference type="OMA" id="TWHVAEL"/>
<dbReference type="InterPro" id="IPR036374">
    <property type="entry name" value="OxRdtase_Mopterin-bd_sf"/>
</dbReference>
<accession>A0A9J6H1A8</accession>
<dbReference type="Pfam" id="PF00174">
    <property type="entry name" value="Oxidored_molyb"/>
    <property type="match status" value="1"/>
</dbReference>
<dbReference type="EMBL" id="JABSTR010000011">
    <property type="protein sequence ID" value="KAH9381506.1"/>
    <property type="molecule type" value="Genomic_DNA"/>
</dbReference>
<dbReference type="FunFam" id="3.90.420.10:FF:000002">
    <property type="entry name" value="sulfite oxidase, mitochondrial"/>
    <property type="match status" value="1"/>
</dbReference>
<dbReference type="Gene3D" id="2.60.40.650">
    <property type="match status" value="1"/>
</dbReference>
<sequence length="628" mass="68984">MTDCALSRAMRSANDATFMTLAGAGHVAARRLRGAMYGTNDDEFRRNRRAWALVGAGVTAGLLWASPRVHAKKATTNADEAVDGLPVYTAEEVAKHDSKEKRIWVTFRCGVYDVTDFVDEHPGGDKILLGAGGGIDPFWNLYAVHKTPEILALLETFRIGNLAADDVGSATAGMDDDPYSTDPKRHPALKPASTKPFNAEPPLAVLADQYKTPNELFYVRNHLPVPLVDPKEYVLEIEDCDGNCHTLTLEDIKTKFPKVSVTSVVQCAGSRRSEQNKAMKGLDWGPCAIGNATWSGARLVDVLRYLGIDLSDERIQHFVMEGMDTDPTGMPYGSSFPAYKGLNPEGDVLLAYEMNGETLPRDHGYPVRAIVPGIVGARNVKWLARIQLSPEESNSHWQKNDYKGFCPSTDWDTVDFTSAPAIQELPITSVVCSPAEGEAVTPREGKVAVKGYAWSGGGRRVVRVDVSADGGENWTPAELQSEDTTLHRAWAWTLWKLDLPVPPGKTELQIVCKAVDSSYNSQPEGVAGVWNLRGVPQQRLVPRQRQSQSAGRAVKLSSAPHEHSLHKLPRHVALVQLWEVVWVHGRAVEAQHFQRMPVHPAQPAFRSFTMSEKGSAQNVFLKGENTTK</sequence>
<dbReference type="InterPro" id="IPR001199">
    <property type="entry name" value="Cyt_B5-like_heme/steroid-bd"/>
</dbReference>
<evidence type="ECO:0000256" key="3">
    <source>
        <dbReference type="ARBA" id="ARBA00004569"/>
    </source>
</evidence>
<evidence type="ECO:0000256" key="10">
    <source>
        <dbReference type="ARBA" id="ARBA00023002"/>
    </source>
</evidence>
<dbReference type="GO" id="GO:0020037">
    <property type="term" value="F:heme binding"/>
    <property type="evidence" value="ECO:0007669"/>
    <property type="project" value="InterPro"/>
</dbReference>
<dbReference type="InterPro" id="IPR000572">
    <property type="entry name" value="OxRdtase_Mopterin-bd_dom"/>
</dbReference>
<feature type="region of interest" description="Disordered" evidence="13">
    <location>
        <begin position="170"/>
        <end position="194"/>
    </location>
</feature>
<keyword evidence="16" id="KW-1185">Reference proteome</keyword>
<dbReference type="GO" id="GO:0030151">
    <property type="term" value="F:molybdenum ion binding"/>
    <property type="evidence" value="ECO:0007669"/>
    <property type="project" value="InterPro"/>
</dbReference>
<evidence type="ECO:0000256" key="11">
    <source>
        <dbReference type="ARBA" id="ARBA00023004"/>
    </source>
</evidence>
<feature type="region of interest" description="Disordered" evidence="13">
    <location>
        <begin position="542"/>
        <end position="562"/>
    </location>
</feature>
<dbReference type="SUPFAM" id="SSF55856">
    <property type="entry name" value="Cytochrome b5-like heme/steroid binding domain"/>
    <property type="match status" value="1"/>
</dbReference>
<dbReference type="PRINTS" id="PR00363">
    <property type="entry name" value="CYTOCHROMEB5"/>
</dbReference>
<dbReference type="GO" id="GO:0008482">
    <property type="term" value="F:sulfite oxidase activity"/>
    <property type="evidence" value="ECO:0007669"/>
    <property type="project" value="UniProtKB-EC"/>
</dbReference>
<gene>
    <name evidence="15" type="ORF">HPB48_005519</name>
</gene>
<dbReference type="PROSITE" id="PS00191">
    <property type="entry name" value="CYTOCHROME_B5_1"/>
    <property type="match status" value="1"/>
</dbReference>
<keyword evidence="10" id="KW-0560">Oxidoreductase</keyword>
<comment type="caution">
    <text evidence="15">The sequence shown here is derived from an EMBL/GenBank/DDBJ whole genome shotgun (WGS) entry which is preliminary data.</text>
</comment>
<name>A0A9J6H1A8_HAELO</name>
<dbReference type="Pfam" id="PF03404">
    <property type="entry name" value="Mo-co_dimer"/>
    <property type="match status" value="1"/>
</dbReference>
<comment type="cofactor">
    <cofactor evidence="2">
        <name>heme b</name>
        <dbReference type="ChEBI" id="CHEBI:60344"/>
    </cofactor>
</comment>
<dbReference type="EC" id="1.8.3.1" evidence="6"/>
<dbReference type="PRINTS" id="PR00407">
    <property type="entry name" value="EUMOPTERIN"/>
</dbReference>
<dbReference type="PANTHER" id="PTHR19372:SF7">
    <property type="entry name" value="SULFITE OXIDASE, MITOCHONDRIAL"/>
    <property type="match status" value="1"/>
</dbReference>
<dbReference type="AlphaFoldDB" id="A0A9J6H1A8"/>
<dbReference type="InterPro" id="IPR005066">
    <property type="entry name" value="MoCF_OxRdtse_dimer"/>
</dbReference>
<dbReference type="SUPFAM" id="SSF56524">
    <property type="entry name" value="Oxidoreductase molybdopterin-binding domain"/>
    <property type="match status" value="1"/>
</dbReference>
<dbReference type="Gene3D" id="3.10.120.10">
    <property type="entry name" value="Cytochrome b5-like heme/steroid binding domain"/>
    <property type="match status" value="1"/>
</dbReference>
<protein>
    <recommendedName>
        <fullName evidence="6">sulfite oxidase</fullName>
        <ecNumber evidence="6">1.8.3.1</ecNumber>
    </recommendedName>
</protein>
<dbReference type="InterPro" id="IPR014756">
    <property type="entry name" value="Ig_E-set"/>
</dbReference>
<evidence type="ECO:0000256" key="6">
    <source>
        <dbReference type="ARBA" id="ARBA00012505"/>
    </source>
</evidence>
<comment type="pathway">
    <text evidence="4">Sulfur metabolism.</text>
</comment>
<keyword evidence="9" id="KW-0479">Metal-binding</keyword>
<keyword evidence="7" id="KW-0500">Molybdenum</keyword>